<accession>A0AAD1X4W0</accession>
<name>A0AAD1X4W0_EUPCR</name>
<sequence>MVIEFYLSNKEGCNWYSISQTHDPGNMLTWLEEEFMKMEQTGKKALIISHFQPGGGACLNAWSERYRELIERYLNLTISNFFGNTHKEQIYLITGTLNKTAIHVYHESGSLTSFNNHNPQFRILNLDYETGYLVKGHKGFLNITGANIGNTEWKKQYELTEEYKMTEFSQESFNNLTLRFRDTPGLVTQYIWNFEGTPFPLEEYNRGFKKCRKNTYCTAINFLNFETNHCRNSQRYNFSCNLTSSIPEIALCLFLVLVD</sequence>
<dbReference type="EMBL" id="CAMPGE010002035">
    <property type="protein sequence ID" value="CAI2360839.1"/>
    <property type="molecule type" value="Genomic_DNA"/>
</dbReference>
<keyword evidence="4" id="KW-1185">Reference proteome</keyword>
<dbReference type="AlphaFoldDB" id="A0AAD1X4W0"/>
<gene>
    <name evidence="3" type="ORF">ECRASSUSDP1_LOCUS2146</name>
</gene>
<evidence type="ECO:0000256" key="1">
    <source>
        <dbReference type="ARBA" id="ARBA00022801"/>
    </source>
</evidence>
<evidence type="ECO:0000313" key="4">
    <source>
        <dbReference type="Proteomes" id="UP001295684"/>
    </source>
</evidence>
<evidence type="ECO:0000313" key="3">
    <source>
        <dbReference type="EMBL" id="CAI2360839.1"/>
    </source>
</evidence>
<comment type="caution">
    <text evidence="3">The sequence shown here is derived from an EMBL/GenBank/DDBJ whole genome shotgun (WGS) entry which is preliminary data.</text>
</comment>
<keyword evidence="2" id="KW-0325">Glycoprotein</keyword>
<dbReference type="Proteomes" id="UP001295684">
    <property type="component" value="Unassembled WGS sequence"/>
</dbReference>
<dbReference type="SUPFAM" id="SSF56300">
    <property type="entry name" value="Metallo-dependent phosphatases"/>
    <property type="match status" value="1"/>
</dbReference>
<keyword evidence="1" id="KW-0378">Hydrolase</keyword>
<dbReference type="PANTHER" id="PTHR10340">
    <property type="entry name" value="SPHINGOMYELIN PHOSPHODIESTERASE"/>
    <property type="match status" value="1"/>
</dbReference>
<evidence type="ECO:0000256" key="2">
    <source>
        <dbReference type="ARBA" id="ARBA00023180"/>
    </source>
</evidence>
<organism evidence="3 4">
    <name type="scientific">Euplotes crassus</name>
    <dbReference type="NCBI Taxonomy" id="5936"/>
    <lineage>
        <taxon>Eukaryota</taxon>
        <taxon>Sar</taxon>
        <taxon>Alveolata</taxon>
        <taxon>Ciliophora</taxon>
        <taxon>Intramacronucleata</taxon>
        <taxon>Spirotrichea</taxon>
        <taxon>Hypotrichia</taxon>
        <taxon>Euplotida</taxon>
        <taxon>Euplotidae</taxon>
        <taxon>Moneuplotes</taxon>
    </lineage>
</organism>
<protein>
    <submittedName>
        <fullName evidence="3">Uncharacterized protein</fullName>
    </submittedName>
</protein>
<proteinExistence type="predicted"/>
<dbReference type="InterPro" id="IPR029052">
    <property type="entry name" value="Metallo-depent_PP-like"/>
</dbReference>
<dbReference type="PANTHER" id="PTHR10340:SF57">
    <property type="entry name" value="METALLOPHOS DOMAIN-CONTAINING PROTEIN"/>
    <property type="match status" value="1"/>
</dbReference>
<dbReference type="GO" id="GO:0016787">
    <property type="term" value="F:hydrolase activity"/>
    <property type="evidence" value="ECO:0007669"/>
    <property type="project" value="UniProtKB-KW"/>
</dbReference>
<reference evidence="3" key="1">
    <citation type="submission" date="2023-07" db="EMBL/GenBank/DDBJ databases">
        <authorList>
            <consortium name="AG Swart"/>
            <person name="Singh M."/>
            <person name="Singh A."/>
            <person name="Seah K."/>
            <person name="Emmerich C."/>
        </authorList>
    </citation>
    <scope>NUCLEOTIDE SEQUENCE</scope>
    <source>
        <strain evidence="3">DP1</strain>
    </source>
</reference>